<keyword evidence="2" id="KW-0446">Lipid-binding</keyword>
<dbReference type="NCBIfam" id="TIGR00762">
    <property type="entry name" value="DegV"/>
    <property type="match status" value="1"/>
</dbReference>
<evidence type="ECO:0000256" key="2">
    <source>
        <dbReference type="ARBA" id="ARBA00023121"/>
    </source>
</evidence>
<keyword evidence="4" id="KW-1185">Reference proteome</keyword>
<sequence length="286" mass="31593">MTVQIITDSGADLPKDLLVQYNIDVIPLRVYDEQDTEFLDSVTLAPKQLFDGMRAGQVYKTSLPFYETIRQTFVTYAAKNIPCLYLAFSSELSGTYQSAMLVKQDVEEEYTEATISIIDTKCASTGQGLVVLEAAKLAQQGKTIEEICNHVTFLTQHVEHIFTVDDLQTLVRGGRVSKVAGFIGGLLNIKPLLHVEEGKLIPIEKIRGRKKVLQRMIDIMAERGSDLENQVIGISHGDDLEAAQKLQEMIQERFGTQTFVINSIGAAIGAHAGPGTLALFFLNQTK</sequence>
<dbReference type="Gene3D" id="3.30.1180.10">
    <property type="match status" value="1"/>
</dbReference>
<dbReference type="InterPro" id="IPR003797">
    <property type="entry name" value="DegV"/>
</dbReference>
<dbReference type="PROSITE" id="PS51482">
    <property type="entry name" value="DEGV"/>
    <property type="match status" value="1"/>
</dbReference>
<name>A0ABT6H5T2_9BACI</name>
<dbReference type="PANTHER" id="PTHR33434">
    <property type="entry name" value="DEGV DOMAIN-CONTAINING PROTEIN DR_1986-RELATED"/>
    <property type="match status" value="1"/>
</dbReference>
<dbReference type="Pfam" id="PF02645">
    <property type="entry name" value="DegV"/>
    <property type="match status" value="1"/>
</dbReference>
<dbReference type="Gene3D" id="3.40.50.10170">
    <property type="match status" value="1"/>
</dbReference>
<dbReference type="SUPFAM" id="SSF82549">
    <property type="entry name" value="DAK1/DegV-like"/>
    <property type="match status" value="1"/>
</dbReference>
<evidence type="ECO:0000313" key="4">
    <source>
        <dbReference type="Proteomes" id="UP001218246"/>
    </source>
</evidence>
<comment type="caution">
    <text evidence="3">The sequence shown here is derived from an EMBL/GenBank/DDBJ whole genome shotgun (WGS) entry which is preliminary data.</text>
</comment>
<evidence type="ECO:0000313" key="3">
    <source>
        <dbReference type="EMBL" id="MDG5754143.1"/>
    </source>
</evidence>
<evidence type="ECO:0000256" key="1">
    <source>
        <dbReference type="ARBA" id="ARBA00003238"/>
    </source>
</evidence>
<dbReference type="Proteomes" id="UP001218246">
    <property type="component" value="Unassembled WGS sequence"/>
</dbReference>
<reference evidence="3 4" key="1">
    <citation type="submission" date="2023-04" db="EMBL/GenBank/DDBJ databases">
        <title>Ectobacillus antri isolated from activated sludge.</title>
        <authorList>
            <person name="Yan P."/>
            <person name="Liu X."/>
        </authorList>
    </citation>
    <scope>NUCLEOTIDE SEQUENCE [LARGE SCALE GENOMIC DNA]</scope>
    <source>
        <strain evidence="3 4">C18H</strain>
    </source>
</reference>
<dbReference type="EMBL" id="JARULN010000006">
    <property type="protein sequence ID" value="MDG5754143.1"/>
    <property type="molecule type" value="Genomic_DNA"/>
</dbReference>
<dbReference type="InterPro" id="IPR043168">
    <property type="entry name" value="DegV_C"/>
</dbReference>
<proteinExistence type="predicted"/>
<organism evidence="3 4">
    <name type="scientific">Ectobacillus antri</name>
    <dbReference type="NCBI Taxonomy" id="2486280"/>
    <lineage>
        <taxon>Bacteria</taxon>
        <taxon>Bacillati</taxon>
        <taxon>Bacillota</taxon>
        <taxon>Bacilli</taxon>
        <taxon>Bacillales</taxon>
        <taxon>Bacillaceae</taxon>
        <taxon>Ectobacillus</taxon>
    </lineage>
</organism>
<dbReference type="PANTHER" id="PTHR33434:SF3">
    <property type="entry name" value="DEGV DOMAIN-CONTAINING PROTEIN YITS"/>
    <property type="match status" value="1"/>
</dbReference>
<dbReference type="InterPro" id="IPR050270">
    <property type="entry name" value="DegV_domain_contain"/>
</dbReference>
<gene>
    <name evidence="3" type="ORF">P6P90_09175</name>
</gene>
<comment type="function">
    <text evidence="1">May bind long-chain fatty acids, such as palmitate, and may play a role in lipid transport or fatty acid metabolism.</text>
</comment>
<accession>A0ABT6H5T2</accession>
<protein>
    <submittedName>
        <fullName evidence="3">DegV family protein</fullName>
    </submittedName>
</protein>
<dbReference type="RefSeq" id="WP_124564723.1">
    <property type="nucleotide sequence ID" value="NZ_JARRRY010000005.1"/>
</dbReference>